<dbReference type="Proteomes" id="UP001165082">
    <property type="component" value="Unassembled WGS sequence"/>
</dbReference>
<sequence>DGFTSEISNLLAITLKSRLVEKLALALHDVLFSSDYDESDSDEDDWDSEDDDWTAEKATLRQQKALRQLERGLLDGSDHRSISSVFAFLQNLYSFAGPERADVYRQHLLADTLLVPRLVLPYLNRCVAAANLLSRRAETYDGLLSNRDEGKEDGGSGGLDNDVALALDDMNLVAGCAAALRVLIIASFRAPPTRFVLGLLRRLNPTASLLRAAVFVARHDYLFALLCLLNVNMGALDLSVRSNFNSKKKKKAENEDADEDTDD</sequence>
<proteinExistence type="predicted"/>
<reference evidence="1" key="1">
    <citation type="submission" date="2022-07" db="EMBL/GenBank/DDBJ databases">
        <title>Genome analysis of Parmales, a sister group of diatoms, reveals the evolutionary specialization of diatoms from phago-mixotrophs to photoautotrophs.</title>
        <authorList>
            <person name="Ban H."/>
            <person name="Sato S."/>
            <person name="Yoshikawa S."/>
            <person name="Kazumasa Y."/>
            <person name="Nakamura Y."/>
            <person name="Ichinomiya M."/>
            <person name="Saitoh K."/>
            <person name="Sato N."/>
            <person name="Blanc-Mathieu R."/>
            <person name="Endo H."/>
            <person name="Kuwata A."/>
            <person name="Ogata H."/>
        </authorList>
    </citation>
    <scope>NUCLEOTIDE SEQUENCE</scope>
</reference>
<name>A0A9W6ZI43_9STRA</name>
<comment type="caution">
    <text evidence="1">The sequence shown here is derived from an EMBL/GenBank/DDBJ whole genome shotgun (WGS) entry which is preliminary data.</text>
</comment>
<accession>A0A9W6ZI43</accession>
<feature type="non-terminal residue" evidence="1">
    <location>
        <position position="263"/>
    </location>
</feature>
<keyword evidence="2" id="KW-1185">Reference proteome</keyword>
<evidence type="ECO:0000313" key="2">
    <source>
        <dbReference type="Proteomes" id="UP001165082"/>
    </source>
</evidence>
<dbReference type="AlphaFoldDB" id="A0A9W6ZI43"/>
<gene>
    <name evidence="1" type="ORF">TrRE_jg10878</name>
</gene>
<dbReference type="OrthoDB" id="424220at2759"/>
<protein>
    <submittedName>
        <fullName evidence="1">Uncharacterized protein</fullName>
    </submittedName>
</protein>
<dbReference type="EMBL" id="BRXZ01003350">
    <property type="protein sequence ID" value="GMH53121.1"/>
    <property type="molecule type" value="Genomic_DNA"/>
</dbReference>
<evidence type="ECO:0000313" key="1">
    <source>
        <dbReference type="EMBL" id="GMH53121.1"/>
    </source>
</evidence>
<organism evidence="1 2">
    <name type="scientific">Triparma retinervis</name>
    <dbReference type="NCBI Taxonomy" id="2557542"/>
    <lineage>
        <taxon>Eukaryota</taxon>
        <taxon>Sar</taxon>
        <taxon>Stramenopiles</taxon>
        <taxon>Ochrophyta</taxon>
        <taxon>Bolidophyceae</taxon>
        <taxon>Parmales</taxon>
        <taxon>Triparmaceae</taxon>
        <taxon>Triparma</taxon>
    </lineage>
</organism>
<feature type="non-terminal residue" evidence="1">
    <location>
        <position position="1"/>
    </location>
</feature>